<dbReference type="EMBL" id="JAARZC010000007">
    <property type="protein sequence ID" value="MBC2251119.1"/>
    <property type="molecule type" value="Genomic_DNA"/>
</dbReference>
<evidence type="ECO:0008006" key="5">
    <source>
        <dbReference type="Google" id="ProtNLM"/>
    </source>
</evidence>
<gene>
    <name evidence="3" type="ORF">HCB49_14080</name>
</gene>
<comment type="caution">
    <text evidence="3">The sequence shown here is derived from an EMBL/GenBank/DDBJ whole genome shotgun (WGS) entry which is preliminary data.</text>
</comment>
<feature type="region of interest" description="Disordered" evidence="1">
    <location>
        <begin position="34"/>
        <end position="63"/>
    </location>
</feature>
<keyword evidence="2" id="KW-0812">Transmembrane</keyword>
<keyword evidence="2" id="KW-1133">Transmembrane helix</keyword>
<feature type="compositionally biased region" description="Basic and acidic residues" evidence="1">
    <location>
        <begin position="34"/>
        <end position="48"/>
    </location>
</feature>
<feature type="compositionally biased region" description="Polar residues" evidence="1">
    <location>
        <begin position="49"/>
        <end position="63"/>
    </location>
</feature>
<evidence type="ECO:0000256" key="1">
    <source>
        <dbReference type="SAM" id="MobiDB-lite"/>
    </source>
</evidence>
<accession>A0A7X1DCV2</accession>
<proteinExistence type="predicted"/>
<dbReference type="AlphaFoldDB" id="A0A7X1DCV2"/>
<evidence type="ECO:0000313" key="4">
    <source>
        <dbReference type="Proteomes" id="UP000559864"/>
    </source>
</evidence>
<evidence type="ECO:0000313" key="3">
    <source>
        <dbReference type="EMBL" id="MBC2251119.1"/>
    </source>
</evidence>
<feature type="transmembrane region" description="Helical" evidence="2">
    <location>
        <begin position="6"/>
        <end position="27"/>
    </location>
</feature>
<sequence length="190" mass="21666">MKNKKVVIILGILIALSIVVFGIRVLLQPTEEVMTEKRPVERETKSVEENNAPQNSTNDNQNATMLDKQLTSFIPLFYNANYAKTSKDKIEDYVTVDFLNEMKQNEDNHVEYEDKDYAIRISGLSFYIPIKTQIESETSVKVLTSFDTSIRSSGAPEVERSILVEITMVYSDTWRVSRIEDKSSLSQRGA</sequence>
<evidence type="ECO:0000256" key="2">
    <source>
        <dbReference type="SAM" id="Phobius"/>
    </source>
</evidence>
<organism evidence="3 4">
    <name type="scientific">Listeria cossartiae subsp. cayugensis</name>
    <dbReference type="NCBI Taxonomy" id="2713505"/>
    <lineage>
        <taxon>Bacteria</taxon>
        <taxon>Bacillati</taxon>
        <taxon>Bacillota</taxon>
        <taxon>Bacilli</taxon>
        <taxon>Bacillales</taxon>
        <taxon>Listeriaceae</taxon>
        <taxon>Listeria</taxon>
        <taxon>Listeria cossartiae</taxon>
    </lineage>
</organism>
<dbReference type="RefSeq" id="WP_185605312.1">
    <property type="nucleotide sequence ID" value="NZ_JAARZC010000007.1"/>
</dbReference>
<name>A0A7X1DCV2_9LIST</name>
<protein>
    <recommendedName>
        <fullName evidence="5">Conjugative transposon protein TcpC</fullName>
    </recommendedName>
</protein>
<keyword evidence="2" id="KW-0472">Membrane</keyword>
<reference evidence="3 4" key="1">
    <citation type="submission" date="2020-03" db="EMBL/GenBank/DDBJ databases">
        <title>Soil Listeria distribution.</title>
        <authorList>
            <person name="Liao J."/>
            <person name="Wiedmann M."/>
        </authorList>
    </citation>
    <scope>NUCLEOTIDE SEQUENCE [LARGE SCALE GENOMIC DNA]</scope>
    <source>
        <strain evidence="3 4">FSL L7-0123</strain>
    </source>
</reference>
<dbReference type="Proteomes" id="UP000559864">
    <property type="component" value="Unassembled WGS sequence"/>
</dbReference>